<gene>
    <name evidence="2" type="ORF">ET33_10650</name>
</gene>
<evidence type="ECO:0008006" key="4">
    <source>
        <dbReference type="Google" id="ProtNLM"/>
    </source>
</evidence>
<keyword evidence="3" id="KW-1185">Reference proteome</keyword>
<accession>A0A081P0D0</accession>
<dbReference type="RefSeq" id="WP_036686383.1">
    <property type="nucleotide sequence ID" value="NZ_FYEP01000002.1"/>
</dbReference>
<organism evidence="2 3">
    <name type="scientific">Paenibacillus tyrfis</name>
    <dbReference type="NCBI Taxonomy" id="1501230"/>
    <lineage>
        <taxon>Bacteria</taxon>
        <taxon>Bacillati</taxon>
        <taxon>Bacillota</taxon>
        <taxon>Bacilli</taxon>
        <taxon>Bacillales</taxon>
        <taxon>Paenibacillaceae</taxon>
        <taxon>Paenibacillus</taxon>
    </lineage>
</organism>
<reference evidence="2 3" key="1">
    <citation type="submission" date="2014-06" db="EMBL/GenBank/DDBJ databases">
        <title>Draft genome sequence of Paenibacillus sp. MSt1.</title>
        <authorList>
            <person name="Aw Y.K."/>
            <person name="Ong K.S."/>
            <person name="Gan H.M."/>
            <person name="Lee S.M."/>
        </authorList>
    </citation>
    <scope>NUCLEOTIDE SEQUENCE [LARGE SCALE GENOMIC DNA]</scope>
    <source>
        <strain evidence="2 3">MSt1</strain>
    </source>
</reference>
<protein>
    <recommendedName>
        <fullName evidence="4">DUF4878 domain-containing protein</fullName>
    </recommendedName>
</protein>
<keyword evidence="1" id="KW-0812">Transmembrane</keyword>
<evidence type="ECO:0000313" key="3">
    <source>
        <dbReference type="Proteomes" id="UP000028123"/>
    </source>
</evidence>
<sequence length="158" mass="18702">MMETDYDFRRRKIKVPNGKLSIIIILLLLAAGGYYLYLMITENPDAAKNKDVKTTLVQFYNEFVKSRDVGPAAKYIYRNDGQLIVNYRFYYGDIQSYRIKKIQDIEAHKKKGLVEVRTLNWESKEFKYTDTVTLEYIEGRWQITNYWSTSSDGWPKLP</sequence>
<keyword evidence="1" id="KW-1133">Transmembrane helix</keyword>
<keyword evidence="1" id="KW-0472">Membrane</keyword>
<comment type="caution">
    <text evidence="2">The sequence shown here is derived from an EMBL/GenBank/DDBJ whole genome shotgun (WGS) entry which is preliminary data.</text>
</comment>
<dbReference type="OrthoDB" id="2655127at2"/>
<dbReference type="Proteomes" id="UP000028123">
    <property type="component" value="Unassembled WGS sequence"/>
</dbReference>
<name>A0A081P0D0_9BACL</name>
<evidence type="ECO:0000313" key="2">
    <source>
        <dbReference type="EMBL" id="KEQ24153.1"/>
    </source>
</evidence>
<proteinExistence type="predicted"/>
<evidence type="ECO:0000256" key="1">
    <source>
        <dbReference type="SAM" id="Phobius"/>
    </source>
</evidence>
<feature type="transmembrane region" description="Helical" evidence="1">
    <location>
        <begin position="20"/>
        <end position="40"/>
    </location>
</feature>
<dbReference type="AlphaFoldDB" id="A0A081P0D0"/>
<dbReference type="EMBL" id="JNVM01000017">
    <property type="protein sequence ID" value="KEQ24153.1"/>
    <property type="molecule type" value="Genomic_DNA"/>
</dbReference>